<accession>R7ZL10</accession>
<evidence type="ECO:0000313" key="2">
    <source>
        <dbReference type="Proteomes" id="UP000013909"/>
    </source>
</evidence>
<dbReference type="RefSeq" id="WP_010856892.1">
    <property type="nucleotide sequence ID" value="NZ_AQHR01000123.1"/>
</dbReference>
<name>R7ZL10_9BACT</name>
<evidence type="ECO:0000313" key="1">
    <source>
        <dbReference type="EMBL" id="EON74762.1"/>
    </source>
</evidence>
<dbReference type="EMBL" id="AQHR01000123">
    <property type="protein sequence ID" value="EON74762.1"/>
    <property type="molecule type" value="Genomic_DNA"/>
</dbReference>
<proteinExistence type="predicted"/>
<keyword evidence="2" id="KW-1185">Reference proteome</keyword>
<dbReference type="Proteomes" id="UP000013909">
    <property type="component" value="Unassembled WGS sequence"/>
</dbReference>
<gene>
    <name evidence="1" type="ORF">ADIS_4781</name>
</gene>
<organism evidence="1 2">
    <name type="scientific">Lunatimonas lonarensis</name>
    <dbReference type="NCBI Taxonomy" id="1232681"/>
    <lineage>
        <taxon>Bacteria</taxon>
        <taxon>Pseudomonadati</taxon>
        <taxon>Bacteroidota</taxon>
        <taxon>Cytophagia</taxon>
        <taxon>Cytophagales</taxon>
        <taxon>Cyclobacteriaceae</taxon>
    </lineage>
</organism>
<sequence>MSKKQQALTPHAYLKSGMALKLPVYKCYVPESWRETKKFYLVFSRQHVNGNITLAGILVDLLCTGIKDVIYRVNMPMFEFERFLEDLEEGIEDEMIEVSRDLAHNIVYGALEYGSDNGIRPHEDFRWAALIIGPDSDDVPLIDDIPFGELGMPLLLLDGDDPKEAYYLRQLRTHVGEGNFRAMHRDDYFEEDDDDEYTDGEVNMHSEIHAIANWNREDWEQWFENVVDLDMKDLNQAVQFQSVLFFIYTRFIFRNALTEFEMDALIGQPIEWTDEQIETGYGVNLPEEVNDEMVELTQVLKDGSTERQARDIRDRLTQLIEEYPHIPYFYNLRYNAIRVLDGIEAFREEVAVTLERFPDYFFAKLDLIDAMLEAGEEFDFADFFGGATNLSAIFPTRKLFHASEVIKFSTLMIRYHLRLKQHVQAYAYYSDVVGLADLLPPPVLRDLMEACSFEAVRVLTLADQDPLFREDLFDTLLEVEDDENY</sequence>
<dbReference type="OrthoDB" id="622109at2"/>
<dbReference type="AlphaFoldDB" id="R7ZL10"/>
<dbReference type="STRING" id="1232681.ADIS_4781"/>
<reference evidence="1 2" key="1">
    <citation type="submission" date="2013-02" db="EMBL/GenBank/DDBJ databases">
        <title>A novel strain isolated from Lonar lake, Maharashtra, India.</title>
        <authorList>
            <person name="Singh A."/>
        </authorList>
    </citation>
    <scope>NUCLEOTIDE SEQUENCE [LARGE SCALE GENOMIC DNA]</scope>
    <source>
        <strain evidence="1 2">AK24</strain>
    </source>
</reference>
<protein>
    <submittedName>
        <fullName evidence="1">Uncharacterized protein</fullName>
    </submittedName>
</protein>
<comment type="caution">
    <text evidence="1">The sequence shown here is derived from an EMBL/GenBank/DDBJ whole genome shotgun (WGS) entry which is preliminary data.</text>
</comment>